<name>A0ABQ0X4U4_9MICC</name>
<evidence type="ECO:0000313" key="2">
    <source>
        <dbReference type="EMBL" id="GEO92079.1"/>
    </source>
</evidence>
<dbReference type="EMBL" id="BJZR01000030">
    <property type="protein sequence ID" value="GEO92079.1"/>
    <property type="molecule type" value="Genomic_DNA"/>
</dbReference>
<gene>
    <name evidence="2" type="ORF">KFL01_13850</name>
</gene>
<evidence type="ECO:0000256" key="1">
    <source>
        <dbReference type="SAM" id="MobiDB-lite"/>
    </source>
</evidence>
<comment type="caution">
    <text evidence="2">The sequence shown here is derived from an EMBL/GenBank/DDBJ whole genome shotgun (WGS) entry which is preliminary data.</text>
</comment>
<protein>
    <submittedName>
        <fullName evidence="2">Uncharacterized protein</fullName>
    </submittedName>
</protein>
<feature type="region of interest" description="Disordered" evidence="1">
    <location>
        <begin position="33"/>
        <end position="59"/>
    </location>
</feature>
<evidence type="ECO:0000313" key="3">
    <source>
        <dbReference type="Proteomes" id="UP000321155"/>
    </source>
</evidence>
<sequence>MISPLSNPADLWLALPMDANEIMDRIRQARDHALEQEKEERRRIADADTADKQGAASVRLATRQAVREAFDDILGESSDPGQDA</sequence>
<organism evidence="2 3">
    <name type="scientific">Kocuria flava</name>
    <dbReference type="NCBI Taxonomy" id="446860"/>
    <lineage>
        <taxon>Bacteria</taxon>
        <taxon>Bacillati</taxon>
        <taxon>Actinomycetota</taxon>
        <taxon>Actinomycetes</taxon>
        <taxon>Micrococcales</taxon>
        <taxon>Micrococcaceae</taxon>
        <taxon>Kocuria</taxon>
    </lineage>
</organism>
<accession>A0ABQ0X4U4</accession>
<keyword evidence="3" id="KW-1185">Reference proteome</keyword>
<proteinExistence type="predicted"/>
<dbReference type="Proteomes" id="UP000321155">
    <property type="component" value="Unassembled WGS sequence"/>
</dbReference>
<feature type="compositionally biased region" description="Basic and acidic residues" evidence="1">
    <location>
        <begin position="33"/>
        <end position="51"/>
    </location>
</feature>
<reference evidence="2 3" key="1">
    <citation type="submission" date="2019-07" db="EMBL/GenBank/DDBJ databases">
        <title>Whole genome shotgun sequence of Kocuria flava NBRC 107626.</title>
        <authorList>
            <person name="Hosoyama A."/>
            <person name="Uohara A."/>
            <person name="Ohji S."/>
            <person name="Ichikawa N."/>
        </authorList>
    </citation>
    <scope>NUCLEOTIDE SEQUENCE [LARGE SCALE GENOMIC DNA]</scope>
    <source>
        <strain evidence="2 3">NBRC 107626</strain>
    </source>
</reference>